<protein>
    <submittedName>
        <fullName evidence="4">Putative Cytochrome P450 monooxygenase</fullName>
    </submittedName>
</protein>
<dbReference type="InterPro" id="IPR001128">
    <property type="entry name" value="Cyt_P450"/>
</dbReference>
<accession>W6JU75</accession>
<evidence type="ECO:0000256" key="1">
    <source>
        <dbReference type="ARBA" id="ARBA00010617"/>
    </source>
</evidence>
<evidence type="ECO:0000256" key="3">
    <source>
        <dbReference type="SAM" id="MobiDB-lite"/>
    </source>
</evidence>
<evidence type="ECO:0000313" key="4">
    <source>
        <dbReference type="EMBL" id="CCH72030.1"/>
    </source>
</evidence>
<comment type="caution">
    <text evidence="4">The sequence shown here is derived from an EMBL/GenBank/DDBJ whole genome shotgun (WGS) entry which is preliminary data.</text>
</comment>
<keyword evidence="2" id="KW-0479">Metal-binding</keyword>
<keyword evidence="2" id="KW-0560">Oxidoreductase</keyword>
<evidence type="ECO:0000313" key="5">
    <source>
        <dbReference type="Proteomes" id="UP000035763"/>
    </source>
</evidence>
<dbReference type="PANTHER" id="PTHR46696">
    <property type="entry name" value="P450, PUTATIVE (EUROFUNG)-RELATED"/>
    <property type="match status" value="1"/>
</dbReference>
<dbReference type="GO" id="GO:0016705">
    <property type="term" value="F:oxidoreductase activity, acting on paired donors, with incorporation or reduction of molecular oxygen"/>
    <property type="evidence" value="ECO:0007669"/>
    <property type="project" value="InterPro"/>
</dbReference>
<dbReference type="OrthoDB" id="502624at2"/>
<dbReference type="InterPro" id="IPR036396">
    <property type="entry name" value="Cyt_P450_sf"/>
</dbReference>
<comment type="similarity">
    <text evidence="1 2">Belongs to the cytochrome P450 family.</text>
</comment>
<feature type="region of interest" description="Disordered" evidence="3">
    <location>
        <begin position="61"/>
        <end position="97"/>
    </location>
</feature>
<dbReference type="SUPFAM" id="SSF48264">
    <property type="entry name" value="Cytochrome P450"/>
    <property type="match status" value="1"/>
</dbReference>
<dbReference type="InterPro" id="IPR017972">
    <property type="entry name" value="Cyt_P450_CS"/>
</dbReference>
<reference evidence="4 5" key="1">
    <citation type="journal article" date="2013" name="ISME J.">
        <title>A metabolic model for members of the genus Tetrasphaera involved in enhanced biological phosphorus removal.</title>
        <authorList>
            <person name="Kristiansen R."/>
            <person name="Nguyen H.T.T."/>
            <person name="Saunders A.M."/>
            <person name="Nielsen J.L."/>
            <person name="Wimmer R."/>
            <person name="Le V.Q."/>
            <person name="McIlroy S.J."/>
            <person name="Petrovski S."/>
            <person name="Seviour R.J."/>
            <person name="Calteau A."/>
            <person name="Nielsen K.L."/>
            <person name="Nielsen P.H."/>
        </authorList>
    </citation>
    <scope>NUCLEOTIDE SEQUENCE [LARGE SCALE GENOMIC DNA]</scope>
    <source>
        <strain evidence="4 5">Ben110</strain>
    </source>
</reference>
<dbReference type="PROSITE" id="PS00086">
    <property type="entry name" value="CYTOCHROME_P450"/>
    <property type="match status" value="1"/>
</dbReference>
<dbReference type="GO" id="GO:0005506">
    <property type="term" value="F:iron ion binding"/>
    <property type="evidence" value="ECO:0007669"/>
    <property type="project" value="InterPro"/>
</dbReference>
<keyword evidence="2" id="KW-0349">Heme</keyword>
<dbReference type="PANTHER" id="PTHR46696:SF1">
    <property type="entry name" value="CYTOCHROME P450 YJIB-RELATED"/>
    <property type="match status" value="1"/>
</dbReference>
<evidence type="ECO:0000256" key="2">
    <source>
        <dbReference type="RuleBase" id="RU000461"/>
    </source>
</evidence>
<dbReference type="AlphaFoldDB" id="W6JU75"/>
<dbReference type="RefSeq" id="WP_048693634.1">
    <property type="nucleotide sequence ID" value="NZ_HG764815.1"/>
</dbReference>
<proteinExistence type="inferred from homology"/>
<dbReference type="InterPro" id="IPR002397">
    <property type="entry name" value="Cyt_P450_B"/>
</dbReference>
<dbReference type="Pfam" id="PF00067">
    <property type="entry name" value="p450"/>
    <property type="match status" value="1"/>
</dbReference>
<gene>
    <name evidence="4" type="ORF">BN11_130002</name>
</gene>
<keyword evidence="2" id="KW-0408">Iron</keyword>
<name>W6JU75_9MICO</name>
<dbReference type="EMBL" id="CAJA01000035">
    <property type="protein sequence ID" value="CCH72030.1"/>
    <property type="molecule type" value="Genomic_DNA"/>
</dbReference>
<keyword evidence="5" id="KW-1185">Reference proteome</keyword>
<sequence length="389" mass="40553">MTTTTDSPAAPPGVAPIFSPLFAINPEPTLSHLREHDPVHRLPGPEPVYVLTRAADTEAALRDPACSAAGGQEERSRRSGAPVSMLNTDGAEHDSLRRPGAALLGPAAVRASSGALAAAAGNLVSELPARFDITSAYAEPLATLALLEILGLADHARFGDFDRHARAVSVAIDPMPSPAQAAQGALAMGEFDGYVERLVATAPNSLLAQLPSRFGITPEQARGIVSLAVVGGWSPLAEVVTTALELALPDDGPADADLEPWCDDVIRWHTPIPFVARRTISALTVPSGAIPAGAQVLIHLGSANRDGRRFPDPDRVDAQRPAASAHLAFGHGAHVCLGTALVRAVVPLAIRSLRSQRPGARVASSLFVWRPGIFPRRPMSAIVHGGVAT</sequence>
<dbReference type="GO" id="GO:0020037">
    <property type="term" value="F:heme binding"/>
    <property type="evidence" value="ECO:0007669"/>
    <property type="project" value="InterPro"/>
</dbReference>
<dbReference type="Gene3D" id="1.10.630.10">
    <property type="entry name" value="Cytochrome P450"/>
    <property type="match status" value="1"/>
</dbReference>
<dbReference type="PRINTS" id="PR00359">
    <property type="entry name" value="BP450"/>
</dbReference>
<dbReference type="STRING" id="1193182.BN11_130002"/>
<organism evidence="4 5">
    <name type="scientific">Nostocoides australiense Ben110</name>
    <dbReference type="NCBI Taxonomy" id="1193182"/>
    <lineage>
        <taxon>Bacteria</taxon>
        <taxon>Bacillati</taxon>
        <taxon>Actinomycetota</taxon>
        <taxon>Actinomycetes</taxon>
        <taxon>Micrococcales</taxon>
        <taxon>Intrasporangiaceae</taxon>
        <taxon>Nostocoides</taxon>
    </lineage>
</organism>
<dbReference type="GO" id="GO:0004497">
    <property type="term" value="F:monooxygenase activity"/>
    <property type="evidence" value="ECO:0007669"/>
    <property type="project" value="UniProtKB-KW"/>
</dbReference>
<keyword evidence="2 4" id="KW-0503">Monooxygenase</keyword>
<dbReference type="Proteomes" id="UP000035763">
    <property type="component" value="Unassembled WGS sequence"/>
</dbReference>